<keyword evidence="12" id="KW-0012">Acyltransferase</keyword>
<dbReference type="GO" id="GO:0003852">
    <property type="term" value="F:2-isopropylmalate synthase activity"/>
    <property type="evidence" value="ECO:0007669"/>
    <property type="project" value="UniProtKB-EC"/>
</dbReference>
<evidence type="ECO:0000313" key="13">
    <source>
        <dbReference type="Proteomes" id="UP000254428"/>
    </source>
</evidence>
<reference evidence="12 13" key="1">
    <citation type="submission" date="2018-06" db="EMBL/GenBank/DDBJ databases">
        <authorList>
            <consortium name="Pathogen Informatics"/>
            <person name="Doyle S."/>
        </authorList>
    </citation>
    <scope>NUCLEOTIDE SEQUENCE [LARGE SCALE GENOMIC DNA]</scope>
    <source>
        <strain evidence="12 13">NCTC11341</strain>
    </source>
</reference>
<proteinExistence type="inferred from homology"/>
<dbReference type="InterPro" id="IPR002034">
    <property type="entry name" value="AIPM/Hcit_synth_CS"/>
</dbReference>
<keyword evidence="6 10" id="KW-0808">Transferase</keyword>
<dbReference type="PANTHER" id="PTHR10277:SF9">
    <property type="entry name" value="2-ISOPROPYLMALATE SYNTHASE 1, CHLOROPLASTIC-RELATED"/>
    <property type="match status" value="1"/>
</dbReference>
<gene>
    <name evidence="12" type="primary">leuA_2</name>
    <name evidence="12" type="ORF">NCTC11341_03472</name>
</gene>
<dbReference type="AlphaFoldDB" id="A0A376P0D1"/>
<dbReference type="SUPFAM" id="SSF51569">
    <property type="entry name" value="Aldolase"/>
    <property type="match status" value="1"/>
</dbReference>
<evidence type="ECO:0000256" key="2">
    <source>
        <dbReference type="ARBA" id="ARBA00009396"/>
    </source>
</evidence>
<evidence type="ECO:0000256" key="9">
    <source>
        <dbReference type="ARBA" id="ARBA00037629"/>
    </source>
</evidence>
<accession>A0A376P0D1</accession>
<dbReference type="PROSITE" id="PS00816">
    <property type="entry name" value="AIPM_HOMOCIT_SYNTH_2"/>
    <property type="match status" value="1"/>
</dbReference>
<sequence>MSQQVIIFDTTLRDGEQALQASLSVKEKLQIALALERMGVDVMEVGFPVSSPGDFESVQTIARQVKNSRVCALARCVEKDIDVAAESLKVAEAFRIHTFIATSPMHIATKLRSTLDEVIERAIYMVKRARNYTDDVEFSCEDAGRTPIADLARVVEAAINAGATTINIPDTVGYTMPFEFAGIISGLYERVPNIDKAIISVHTHDDLGLAVGNSLAAVHAGARQVEGAMNGSASVPVTVRWKKSSWRLKFVRIFSTSTPPLITRRYGAPAS</sequence>
<feature type="domain" description="Pyruvate carboxyltransferase" evidence="11">
    <location>
        <begin position="5"/>
        <end position="263"/>
    </location>
</feature>
<dbReference type="EMBL" id="UGBT01000002">
    <property type="protein sequence ID" value="STH71829.1"/>
    <property type="molecule type" value="Genomic_DNA"/>
</dbReference>
<evidence type="ECO:0000256" key="7">
    <source>
        <dbReference type="ARBA" id="ARBA00023211"/>
    </source>
</evidence>
<keyword evidence="7" id="KW-0464">Manganese</keyword>
<dbReference type="EC" id="2.3.3.13" evidence="3"/>
<evidence type="ECO:0000259" key="11">
    <source>
        <dbReference type="PROSITE" id="PS50991"/>
    </source>
</evidence>
<comment type="function">
    <text evidence="9">Catalyzes the condensation of the acetyl group of acetyl-CoA with 3-methyl-2-oxobutanoate (2-ketoisovalerate) to form 3-carboxy-3-hydroxy-4-methylpentanoate (2-isopropylmalate).</text>
</comment>
<organism evidence="12 13">
    <name type="scientific">Escherichia coli</name>
    <dbReference type="NCBI Taxonomy" id="562"/>
    <lineage>
        <taxon>Bacteria</taxon>
        <taxon>Pseudomonadati</taxon>
        <taxon>Pseudomonadota</taxon>
        <taxon>Gammaproteobacteria</taxon>
        <taxon>Enterobacterales</taxon>
        <taxon>Enterobacteriaceae</taxon>
        <taxon>Escherichia</taxon>
    </lineage>
</organism>
<evidence type="ECO:0000256" key="4">
    <source>
        <dbReference type="ARBA" id="ARBA00022430"/>
    </source>
</evidence>
<dbReference type="InterPro" id="IPR000891">
    <property type="entry name" value="PYR_CT"/>
</dbReference>
<dbReference type="GO" id="GO:0005829">
    <property type="term" value="C:cytosol"/>
    <property type="evidence" value="ECO:0007669"/>
    <property type="project" value="TreeGrafter"/>
</dbReference>
<name>A0A376P0D1_ECOLX</name>
<evidence type="ECO:0000313" key="12">
    <source>
        <dbReference type="EMBL" id="STH71829.1"/>
    </source>
</evidence>
<keyword evidence="4" id="KW-0432">Leucine biosynthesis</keyword>
<dbReference type="FunFam" id="3.20.20.70:FF:000010">
    <property type="entry name" value="2-isopropylmalate synthase"/>
    <property type="match status" value="1"/>
</dbReference>
<dbReference type="PANTHER" id="PTHR10277">
    <property type="entry name" value="HOMOCITRATE SYNTHASE-RELATED"/>
    <property type="match status" value="1"/>
</dbReference>
<dbReference type="Proteomes" id="UP000254428">
    <property type="component" value="Unassembled WGS sequence"/>
</dbReference>
<dbReference type="PROSITE" id="PS00815">
    <property type="entry name" value="AIPM_HOMOCIT_SYNTH_1"/>
    <property type="match status" value="1"/>
</dbReference>
<evidence type="ECO:0000256" key="8">
    <source>
        <dbReference type="ARBA" id="ARBA00023304"/>
    </source>
</evidence>
<evidence type="ECO:0000256" key="5">
    <source>
        <dbReference type="ARBA" id="ARBA00022605"/>
    </source>
</evidence>
<dbReference type="CDD" id="cd07940">
    <property type="entry name" value="DRE_TIM_IPMS"/>
    <property type="match status" value="1"/>
</dbReference>
<dbReference type="Pfam" id="PF00682">
    <property type="entry name" value="HMGL-like"/>
    <property type="match status" value="1"/>
</dbReference>
<dbReference type="Gene3D" id="3.20.20.70">
    <property type="entry name" value="Aldolase class I"/>
    <property type="match status" value="1"/>
</dbReference>
<comment type="similarity">
    <text evidence="2">Belongs to the alpha-IPM synthase/homocitrate synthase family. LeuA type 1 subfamily.</text>
</comment>
<evidence type="ECO:0000256" key="1">
    <source>
        <dbReference type="ARBA" id="ARBA00004689"/>
    </source>
</evidence>
<dbReference type="GO" id="GO:0009098">
    <property type="term" value="P:L-leucine biosynthetic process"/>
    <property type="evidence" value="ECO:0007669"/>
    <property type="project" value="UniProtKB-KW"/>
</dbReference>
<evidence type="ECO:0000256" key="3">
    <source>
        <dbReference type="ARBA" id="ARBA00012973"/>
    </source>
</evidence>
<comment type="pathway">
    <text evidence="1">Amino-acid biosynthesis; L-leucine biosynthesis; L-leucine from 3-methyl-2-oxobutanoate: step 1/4.</text>
</comment>
<dbReference type="InterPro" id="IPR013785">
    <property type="entry name" value="Aldolase_TIM"/>
</dbReference>
<keyword evidence="8" id="KW-0100">Branched-chain amino acid biosynthesis</keyword>
<protein>
    <recommendedName>
        <fullName evidence="3">2-isopropylmalate synthase</fullName>
        <ecNumber evidence="3">2.3.3.13</ecNumber>
    </recommendedName>
</protein>
<keyword evidence="5" id="KW-0028">Amino-acid biosynthesis</keyword>
<dbReference type="InterPro" id="IPR050073">
    <property type="entry name" value="2-IPM_HCS-like"/>
</dbReference>
<evidence type="ECO:0000256" key="6">
    <source>
        <dbReference type="ARBA" id="ARBA00022679"/>
    </source>
</evidence>
<dbReference type="PROSITE" id="PS50991">
    <property type="entry name" value="PYR_CT"/>
    <property type="match status" value="1"/>
</dbReference>
<evidence type="ECO:0000256" key="10">
    <source>
        <dbReference type="RuleBase" id="RU003523"/>
    </source>
</evidence>